<dbReference type="CDD" id="cd03258">
    <property type="entry name" value="ABC_MetN_methionine_transporter"/>
    <property type="match status" value="1"/>
</dbReference>
<dbReference type="PROSITE" id="PS50893">
    <property type="entry name" value="ABC_TRANSPORTER_2"/>
    <property type="match status" value="1"/>
</dbReference>
<dbReference type="eggNOG" id="COG1135">
    <property type="taxonomic scope" value="Bacteria"/>
</dbReference>
<keyword evidence="8" id="KW-0472">Membrane</keyword>
<keyword evidence="5" id="KW-0067">ATP-binding</keyword>
<name>A0A087A0I2_9BIFI</name>
<dbReference type="GO" id="GO:0006865">
    <property type="term" value="P:amino acid transport"/>
    <property type="evidence" value="ECO:0007669"/>
    <property type="project" value="UniProtKB-KW"/>
</dbReference>
<dbReference type="RefSeq" id="WP_051923718.1">
    <property type="nucleotide sequence ID" value="NZ_JDUU01000013.1"/>
</dbReference>
<dbReference type="EC" id="3.6.3.32" evidence="13"/>
<dbReference type="GO" id="GO:0005524">
    <property type="term" value="F:ATP binding"/>
    <property type="evidence" value="ECO:0007669"/>
    <property type="project" value="UniProtKB-KW"/>
</dbReference>
<gene>
    <name evidence="13" type="ORF">BBIA_0580</name>
</gene>
<dbReference type="STRING" id="1437608.GCA_000771645_00540"/>
<evidence type="ECO:0000256" key="2">
    <source>
        <dbReference type="ARBA" id="ARBA00022448"/>
    </source>
</evidence>
<evidence type="ECO:0000256" key="8">
    <source>
        <dbReference type="ARBA" id="ARBA00023136"/>
    </source>
</evidence>
<dbReference type="PROSITE" id="PS00211">
    <property type="entry name" value="ABC_TRANSPORTER_1"/>
    <property type="match status" value="1"/>
</dbReference>
<reference evidence="13 14" key="1">
    <citation type="submission" date="2014-03" db="EMBL/GenBank/DDBJ databases">
        <title>Genomics of Bifidobacteria.</title>
        <authorList>
            <person name="Ventura M."/>
            <person name="Milani C."/>
            <person name="Lugli G.A."/>
        </authorList>
    </citation>
    <scope>NUCLEOTIDE SEQUENCE [LARGE SCALE GENOMIC DNA]</scope>
    <source>
        <strain evidence="13 14">DSM 23969</strain>
    </source>
</reference>
<dbReference type="Pfam" id="PF00005">
    <property type="entry name" value="ABC_tran"/>
    <property type="match status" value="1"/>
</dbReference>
<dbReference type="InterPro" id="IPR041701">
    <property type="entry name" value="MetN_ABC"/>
</dbReference>
<accession>A0A087A0I2</accession>
<dbReference type="SMART" id="SM00382">
    <property type="entry name" value="AAA"/>
    <property type="match status" value="1"/>
</dbReference>
<keyword evidence="4" id="KW-0547">Nucleotide-binding</keyword>
<keyword evidence="13" id="KW-0378">Hydrolase</keyword>
<evidence type="ECO:0000256" key="9">
    <source>
        <dbReference type="ARBA" id="ARBA00054718"/>
    </source>
</evidence>
<dbReference type="GO" id="GO:0016887">
    <property type="term" value="F:ATP hydrolysis activity"/>
    <property type="evidence" value="ECO:0007669"/>
    <property type="project" value="InterPro"/>
</dbReference>
<dbReference type="SUPFAM" id="SSF55021">
    <property type="entry name" value="ACT-like"/>
    <property type="match status" value="1"/>
</dbReference>
<evidence type="ECO:0000256" key="5">
    <source>
        <dbReference type="ARBA" id="ARBA00022840"/>
    </source>
</evidence>
<dbReference type="InterPro" id="IPR027417">
    <property type="entry name" value="P-loop_NTPase"/>
</dbReference>
<comment type="subunit">
    <text evidence="10">Homodimer. Forms a membrane-associated complex with FtsX.</text>
</comment>
<dbReference type="Pfam" id="PF09383">
    <property type="entry name" value="NIL"/>
    <property type="match status" value="1"/>
</dbReference>
<keyword evidence="2" id="KW-0813">Transport</keyword>
<feature type="domain" description="ABC transporter" evidence="12">
    <location>
        <begin position="9"/>
        <end position="248"/>
    </location>
</feature>
<dbReference type="InterPro" id="IPR045865">
    <property type="entry name" value="ACT-like_dom_sf"/>
</dbReference>
<evidence type="ECO:0000256" key="11">
    <source>
        <dbReference type="SAM" id="MobiDB-lite"/>
    </source>
</evidence>
<keyword evidence="7" id="KW-0029">Amino-acid transport</keyword>
<sequence>MPDTGEPIITITGLNKTYATPNGSHTVLNNVNLTIREGAIHGIIGLSGAGKSTLVRCINGLEHATAGTIRVLGQSVRDLNPTSLRALRRSIGMVFQQYNLMPSRTVEDNIALPLMRSPLTTSQRRARVAELLELVGLSDHARSYPSQLSGGQQQRVAIARALANRPKILLLDEATSALDPDTTSTILDLVKDLNERLRLTIVVVTHQMDVVQRICTDVAVIDKGTIVEQGDAFSVFCDPQADLTRRFVDNSTGLNRVYELLRERSPLLQTGPGERLIHMRYMDRTVSESLVSTISTRFGLSVNILFASLSIVDGYPLGSIVAKYHGSSERIDEALSFLAGKGVRAVPLTVPAASTDNPNLPADAAATAATGEE</sequence>
<organism evidence="13 14">
    <name type="scientific">Bifidobacterium biavatii DSM 23969</name>
    <dbReference type="NCBI Taxonomy" id="1437608"/>
    <lineage>
        <taxon>Bacteria</taxon>
        <taxon>Bacillati</taxon>
        <taxon>Actinomycetota</taxon>
        <taxon>Actinomycetes</taxon>
        <taxon>Bifidobacteriales</taxon>
        <taxon>Bifidobacteriaceae</taxon>
        <taxon>Bifidobacterium</taxon>
    </lineage>
</organism>
<evidence type="ECO:0000256" key="4">
    <source>
        <dbReference type="ARBA" id="ARBA00022741"/>
    </source>
</evidence>
<keyword evidence="6" id="KW-1278">Translocase</keyword>
<evidence type="ECO:0000256" key="7">
    <source>
        <dbReference type="ARBA" id="ARBA00022970"/>
    </source>
</evidence>
<dbReference type="FunFam" id="3.40.50.300:FF:000056">
    <property type="entry name" value="Cell division ATP-binding protein FtsE"/>
    <property type="match status" value="1"/>
</dbReference>
<comment type="function">
    <text evidence="9">Part of the ABC transporter FtsEX involved in cellular division. Has ATPase activity.</text>
</comment>
<dbReference type="InterPro" id="IPR017871">
    <property type="entry name" value="ABC_transporter-like_CS"/>
</dbReference>
<dbReference type="AlphaFoldDB" id="A0A087A0I2"/>
<protein>
    <submittedName>
        <fullName evidence="13">ABC transporter, ATP binding protein</fullName>
        <ecNumber evidence="13">3.6.3.32</ecNumber>
    </submittedName>
</protein>
<dbReference type="InterPro" id="IPR003593">
    <property type="entry name" value="AAA+_ATPase"/>
</dbReference>
<evidence type="ECO:0000256" key="3">
    <source>
        <dbReference type="ARBA" id="ARBA00022475"/>
    </source>
</evidence>
<dbReference type="InterPro" id="IPR050086">
    <property type="entry name" value="MetN_ABC_transporter-like"/>
</dbReference>
<keyword evidence="14" id="KW-1185">Reference proteome</keyword>
<evidence type="ECO:0000256" key="10">
    <source>
        <dbReference type="ARBA" id="ARBA00063837"/>
    </source>
</evidence>
<dbReference type="InterPro" id="IPR003439">
    <property type="entry name" value="ABC_transporter-like_ATP-bd"/>
</dbReference>
<dbReference type="Gene3D" id="3.40.50.300">
    <property type="entry name" value="P-loop containing nucleotide triphosphate hydrolases"/>
    <property type="match status" value="1"/>
</dbReference>
<keyword evidence="3" id="KW-1003">Cell membrane</keyword>
<dbReference type="InterPro" id="IPR018449">
    <property type="entry name" value="NIL_domain"/>
</dbReference>
<feature type="compositionally biased region" description="Low complexity" evidence="11">
    <location>
        <begin position="362"/>
        <end position="373"/>
    </location>
</feature>
<dbReference type="Gene3D" id="3.30.70.260">
    <property type="match status" value="1"/>
</dbReference>
<dbReference type="Proteomes" id="UP000029108">
    <property type="component" value="Unassembled WGS sequence"/>
</dbReference>
<dbReference type="SMART" id="SM00930">
    <property type="entry name" value="NIL"/>
    <property type="match status" value="1"/>
</dbReference>
<evidence type="ECO:0000256" key="1">
    <source>
        <dbReference type="ARBA" id="ARBA00005417"/>
    </source>
</evidence>
<evidence type="ECO:0000256" key="6">
    <source>
        <dbReference type="ARBA" id="ARBA00022967"/>
    </source>
</evidence>
<dbReference type="EMBL" id="JGYN01000006">
    <property type="protein sequence ID" value="KFI52282.1"/>
    <property type="molecule type" value="Genomic_DNA"/>
</dbReference>
<evidence type="ECO:0000313" key="14">
    <source>
        <dbReference type="Proteomes" id="UP000029108"/>
    </source>
</evidence>
<evidence type="ECO:0000313" key="13">
    <source>
        <dbReference type="EMBL" id="KFI52282.1"/>
    </source>
</evidence>
<dbReference type="OrthoDB" id="4283894at2"/>
<evidence type="ECO:0000259" key="12">
    <source>
        <dbReference type="PROSITE" id="PS50893"/>
    </source>
</evidence>
<feature type="region of interest" description="Disordered" evidence="11">
    <location>
        <begin position="354"/>
        <end position="373"/>
    </location>
</feature>
<dbReference type="PANTHER" id="PTHR43166:SF30">
    <property type="entry name" value="METHIONINE IMPORT ATP-BINDING PROTEIN METN"/>
    <property type="match status" value="1"/>
</dbReference>
<dbReference type="SUPFAM" id="SSF52540">
    <property type="entry name" value="P-loop containing nucleoside triphosphate hydrolases"/>
    <property type="match status" value="1"/>
</dbReference>
<dbReference type="GO" id="GO:0005886">
    <property type="term" value="C:plasma membrane"/>
    <property type="evidence" value="ECO:0007669"/>
    <property type="project" value="UniProtKB-ARBA"/>
</dbReference>
<comment type="caution">
    <text evidence="13">The sequence shown here is derived from an EMBL/GenBank/DDBJ whole genome shotgun (WGS) entry which is preliminary data.</text>
</comment>
<proteinExistence type="inferred from homology"/>
<dbReference type="PANTHER" id="PTHR43166">
    <property type="entry name" value="AMINO ACID IMPORT ATP-BINDING PROTEIN"/>
    <property type="match status" value="1"/>
</dbReference>
<comment type="similarity">
    <text evidence="1">Belongs to the ABC transporter superfamily.</text>
</comment>